<dbReference type="Proteomes" id="UP001209535">
    <property type="component" value="Unassembled WGS sequence"/>
</dbReference>
<comment type="caution">
    <text evidence="3">The sequence shown here is derived from an EMBL/GenBank/DDBJ whole genome shotgun (WGS) entry which is preliminary data.</text>
</comment>
<feature type="transmembrane region" description="Helical" evidence="1">
    <location>
        <begin position="82"/>
        <end position="101"/>
    </location>
</feature>
<sequence length="270" mass="29620">MNRTDPSPRSAAQRILDSVSLRYLIAILSTAAFMVWQAGDAVRAGEDLRGLMLFWTASVTLGWLQMILIARGVRASFGAGNWPGWALLLASAFLGAVPLTFQVRWLMETIVAPEAGLPAPWATYLNVVVINTVFSVIQYVLIERWPVVGTAQPSAAPDPSPTMPTLPTVGMLRRRPDGLTGVIRYLQMEDHYLRVHTDAGDGLVLHRMSDAVEDLAGCEGLQVHRSWWVSRAAVADTLLENRKRSLVATDGTVIPVGRSFEKTLRAAGWF</sequence>
<dbReference type="Gene3D" id="2.40.50.1020">
    <property type="entry name" value="LytTr DNA-binding domain"/>
    <property type="match status" value="1"/>
</dbReference>
<dbReference type="Pfam" id="PF04397">
    <property type="entry name" value="LytTR"/>
    <property type="match status" value="1"/>
</dbReference>
<gene>
    <name evidence="3" type="ORF">OEZ60_05535</name>
</gene>
<dbReference type="EMBL" id="JAOVQO010000004">
    <property type="protein sequence ID" value="MCU9847462.1"/>
    <property type="molecule type" value="Genomic_DNA"/>
</dbReference>
<name>A0ABT2X3C7_9RHOB</name>
<feature type="transmembrane region" description="Helical" evidence="1">
    <location>
        <begin position="21"/>
        <end position="39"/>
    </location>
</feature>
<dbReference type="InterPro" id="IPR007492">
    <property type="entry name" value="LytTR_DNA-bd_dom"/>
</dbReference>
<dbReference type="RefSeq" id="WP_263334016.1">
    <property type="nucleotide sequence ID" value="NZ_JAOVQO010000004.1"/>
</dbReference>
<dbReference type="PROSITE" id="PS50930">
    <property type="entry name" value="HTH_LYTTR"/>
    <property type="match status" value="1"/>
</dbReference>
<keyword evidence="1" id="KW-1133">Transmembrane helix</keyword>
<evidence type="ECO:0000256" key="1">
    <source>
        <dbReference type="SAM" id="Phobius"/>
    </source>
</evidence>
<organism evidence="3 4">
    <name type="scientific">Albidovulum salinarum</name>
    <dbReference type="NCBI Taxonomy" id="2984153"/>
    <lineage>
        <taxon>Bacteria</taxon>
        <taxon>Pseudomonadati</taxon>
        <taxon>Pseudomonadota</taxon>
        <taxon>Alphaproteobacteria</taxon>
        <taxon>Rhodobacterales</taxon>
        <taxon>Paracoccaceae</taxon>
        <taxon>Albidovulum</taxon>
    </lineage>
</organism>
<dbReference type="SMART" id="SM00850">
    <property type="entry name" value="LytTR"/>
    <property type="match status" value="1"/>
</dbReference>
<evidence type="ECO:0000313" key="3">
    <source>
        <dbReference type="EMBL" id="MCU9847462.1"/>
    </source>
</evidence>
<feature type="domain" description="HTH LytTR-type" evidence="2">
    <location>
        <begin position="185"/>
        <end position="270"/>
    </location>
</feature>
<proteinExistence type="predicted"/>
<reference evidence="3 4" key="1">
    <citation type="submission" date="2022-10" db="EMBL/GenBank/DDBJ databases">
        <title>Defluviimonas sp. nov., isolated from ocean surface sediments.</title>
        <authorList>
            <person name="He W."/>
            <person name="Wang L."/>
            <person name="Zhang D.-F."/>
        </authorList>
    </citation>
    <scope>NUCLEOTIDE SEQUENCE [LARGE SCALE GENOMIC DNA]</scope>
    <source>
        <strain evidence="3 4">WL0024</strain>
    </source>
</reference>
<evidence type="ECO:0000313" key="4">
    <source>
        <dbReference type="Proteomes" id="UP001209535"/>
    </source>
</evidence>
<keyword evidence="4" id="KW-1185">Reference proteome</keyword>
<evidence type="ECO:0000259" key="2">
    <source>
        <dbReference type="PROSITE" id="PS50930"/>
    </source>
</evidence>
<keyword evidence="1" id="KW-0812">Transmembrane</keyword>
<feature type="transmembrane region" description="Helical" evidence="1">
    <location>
        <begin position="121"/>
        <end position="142"/>
    </location>
</feature>
<feature type="transmembrane region" description="Helical" evidence="1">
    <location>
        <begin position="51"/>
        <end position="70"/>
    </location>
</feature>
<accession>A0ABT2X3C7</accession>
<keyword evidence="1" id="KW-0472">Membrane</keyword>
<protein>
    <submittedName>
        <fullName evidence="3">LytTR family transcriptional regulator</fullName>
    </submittedName>
</protein>